<feature type="non-terminal residue" evidence="3">
    <location>
        <position position="233"/>
    </location>
</feature>
<feature type="domain" description="Alpha/beta hydrolase fold-3" evidence="2">
    <location>
        <begin position="177"/>
        <end position="232"/>
    </location>
</feature>
<dbReference type="EMBL" id="MU853407">
    <property type="protein sequence ID" value="KAK4134881.1"/>
    <property type="molecule type" value="Genomic_DNA"/>
</dbReference>
<protein>
    <recommendedName>
        <fullName evidence="2">Alpha/beta hydrolase fold-3 domain-containing protein</fullName>
    </recommendedName>
</protein>
<dbReference type="Pfam" id="PF07859">
    <property type="entry name" value="Abhydrolase_3"/>
    <property type="match status" value="1"/>
</dbReference>
<reference evidence="3" key="1">
    <citation type="journal article" date="2023" name="Mol. Phylogenet. Evol.">
        <title>Genome-scale phylogeny and comparative genomics of the fungal order Sordariales.</title>
        <authorList>
            <person name="Hensen N."/>
            <person name="Bonometti L."/>
            <person name="Westerberg I."/>
            <person name="Brannstrom I.O."/>
            <person name="Guillou S."/>
            <person name="Cros-Aarteil S."/>
            <person name="Calhoun S."/>
            <person name="Haridas S."/>
            <person name="Kuo A."/>
            <person name="Mondo S."/>
            <person name="Pangilinan J."/>
            <person name="Riley R."/>
            <person name="LaButti K."/>
            <person name="Andreopoulos B."/>
            <person name="Lipzen A."/>
            <person name="Chen C."/>
            <person name="Yan M."/>
            <person name="Daum C."/>
            <person name="Ng V."/>
            <person name="Clum A."/>
            <person name="Steindorff A."/>
            <person name="Ohm R.A."/>
            <person name="Martin F."/>
            <person name="Silar P."/>
            <person name="Natvig D.O."/>
            <person name="Lalanne C."/>
            <person name="Gautier V."/>
            <person name="Ament-Velasquez S.L."/>
            <person name="Kruys A."/>
            <person name="Hutchinson M.I."/>
            <person name="Powell A.J."/>
            <person name="Barry K."/>
            <person name="Miller A.N."/>
            <person name="Grigoriev I.V."/>
            <person name="Debuchy R."/>
            <person name="Gladieux P."/>
            <person name="Hiltunen Thoren M."/>
            <person name="Johannesson H."/>
        </authorList>
    </citation>
    <scope>NUCLEOTIDE SEQUENCE</scope>
    <source>
        <strain evidence="3">CBS 123565</strain>
    </source>
</reference>
<sequence length="233" mass="25918">MSLQKPDPGAKAGDPAADTDQSLLLALLPRAPLMMRVAVMHMLRLSEQSKYLDLRTEMIIALMRSFVHPPQPQSISTIQRMAAKAPPLKGKIWISTYTCPPPPREQLNLQAIVARGIDELWDPNVPKAAYHMPDPVPVEAEWTGYRADATAESALPGLPPRELYTEMMKEVRSPLTILYFHGGGHMVMDPATHRPTTKTLAKLTSARVYSVRYRLAPQNPFPAALMDALQSYL</sequence>
<dbReference type="AlphaFoldDB" id="A0AAN6UNA9"/>
<dbReference type="InterPro" id="IPR029058">
    <property type="entry name" value="AB_hydrolase_fold"/>
</dbReference>
<accession>A0AAN6UNA9</accession>
<dbReference type="SUPFAM" id="SSF53474">
    <property type="entry name" value="alpha/beta-Hydrolases"/>
    <property type="match status" value="1"/>
</dbReference>
<name>A0AAN6UNA9_9PEZI</name>
<dbReference type="Gene3D" id="3.40.50.1820">
    <property type="entry name" value="alpha/beta hydrolase"/>
    <property type="match status" value="1"/>
</dbReference>
<dbReference type="InterPro" id="IPR013094">
    <property type="entry name" value="AB_hydrolase_3"/>
</dbReference>
<proteinExistence type="predicted"/>
<reference evidence="3" key="2">
    <citation type="submission" date="2023-05" db="EMBL/GenBank/DDBJ databases">
        <authorList>
            <consortium name="Lawrence Berkeley National Laboratory"/>
            <person name="Steindorff A."/>
            <person name="Hensen N."/>
            <person name="Bonometti L."/>
            <person name="Westerberg I."/>
            <person name="Brannstrom I.O."/>
            <person name="Guillou S."/>
            <person name="Cros-Aarteil S."/>
            <person name="Calhoun S."/>
            <person name="Haridas S."/>
            <person name="Kuo A."/>
            <person name="Mondo S."/>
            <person name="Pangilinan J."/>
            <person name="Riley R."/>
            <person name="Labutti K."/>
            <person name="Andreopoulos B."/>
            <person name="Lipzen A."/>
            <person name="Chen C."/>
            <person name="Yanf M."/>
            <person name="Daum C."/>
            <person name="Ng V."/>
            <person name="Clum A."/>
            <person name="Ohm R."/>
            <person name="Martin F."/>
            <person name="Silar P."/>
            <person name="Natvig D."/>
            <person name="Lalanne C."/>
            <person name="Gautier V."/>
            <person name="Ament-Velasquez S.L."/>
            <person name="Kruys A."/>
            <person name="Hutchinson M.I."/>
            <person name="Powell A.J."/>
            <person name="Barry K."/>
            <person name="Miller A.N."/>
            <person name="Grigoriev I.V."/>
            <person name="Debuchy R."/>
            <person name="Gladieux P."/>
            <person name="Thoren M.H."/>
            <person name="Johannesson H."/>
        </authorList>
    </citation>
    <scope>NUCLEOTIDE SEQUENCE</scope>
    <source>
        <strain evidence="3">CBS 123565</strain>
    </source>
</reference>
<gene>
    <name evidence="3" type="ORF">BT67DRAFT_378913</name>
</gene>
<dbReference type="PANTHER" id="PTHR48081">
    <property type="entry name" value="AB HYDROLASE SUPERFAMILY PROTEIN C4A8.06C"/>
    <property type="match status" value="1"/>
</dbReference>
<dbReference type="InterPro" id="IPR050300">
    <property type="entry name" value="GDXG_lipolytic_enzyme"/>
</dbReference>
<evidence type="ECO:0000313" key="4">
    <source>
        <dbReference type="Proteomes" id="UP001304895"/>
    </source>
</evidence>
<organism evidence="3 4">
    <name type="scientific">Trichocladium antarcticum</name>
    <dbReference type="NCBI Taxonomy" id="1450529"/>
    <lineage>
        <taxon>Eukaryota</taxon>
        <taxon>Fungi</taxon>
        <taxon>Dikarya</taxon>
        <taxon>Ascomycota</taxon>
        <taxon>Pezizomycotina</taxon>
        <taxon>Sordariomycetes</taxon>
        <taxon>Sordariomycetidae</taxon>
        <taxon>Sordariales</taxon>
        <taxon>Chaetomiaceae</taxon>
        <taxon>Trichocladium</taxon>
    </lineage>
</organism>
<evidence type="ECO:0000313" key="3">
    <source>
        <dbReference type="EMBL" id="KAK4134881.1"/>
    </source>
</evidence>
<comment type="caution">
    <text evidence="3">The sequence shown here is derived from an EMBL/GenBank/DDBJ whole genome shotgun (WGS) entry which is preliminary data.</text>
</comment>
<keyword evidence="4" id="KW-1185">Reference proteome</keyword>
<keyword evidence="1" id="KW-0378">Hydrolase</keyword>
<dbReference type="GO" id="GO:0016787">
    <property type="term" value="F:hydrolase activity"/>
    <property type="evidence" value="ECO:0007669"/>
    <property type="project" value="UniProtKB-KW"/>
</dbReference>
<dbReference type="PANTHER" id="PTHR48081:SF25">
    <property type="entry name" value="PUTATIVE (AFU_ORTHOLOGUE AFUA_3G11560)-RELATED"/>
    <property type="match status" value="1"/>
</dbReference>
<dbReference type="Proteomes" id="UP001304895">
    <property type="component" value="Unassembled WGS sequence"/>
</dbReference>
<evidence type="ECO:0000256" key="1">
    <source>
        <dbReference type="ARBA" id="ARBA00022801"/>
    </source>
</evidence>
<evidence type="ECO:0000259" key="2">
    <source>
        <dbReference type="Pfam" id="PF07859"/>
    </source>
</evidence>